<reference evidence="2 3" key="1">
    <citation type="submission" date="2006-02" db="EMBL/GenBank/DDBJ databases">
        <authorList>
            <person name="Pinhassi J."/>
            <person name="Pedros-Alio C."/>
            <person name="Ferriera S."/>
            <person name="Johnson J."/>
            <person name="Kravitz S."/>
            <person name="Halpern A."/>
            <person name="Remington K."/>
            <person name="Beeson K."/>
            <person name="Tran B."/>
            <person name="Rogers Y.-H."/>
            <person name="Friedman R."/>
            <person name="Venter J.C."/>
        </authorList>
    </citation>
    <scope>NUCLEOTIDE SEQUENCE [LARGE SCALE GENOMIC DNA]</scope>
    <source>
        <strain evidence="2 3">MED297</strain>
    </source>
</reference>
<evidence type="ECO:0000259" key="1">
    <source>
        <dbReference type="Pfam" id="PF07238"/>
    </source>
</evidence>
<dbReference type="STRING" id="314283.MED297_11450"/>
<name>A4BB15_9GAMM</name>
<dbReference type="Pfam" id="PF07238">
    <property type="entry name" value="PilZ"/>
    <property type="match status" value="1"/>
</dbReference>
<protein>
    <recommendedName>
        <fullName evidence="1">PilZ domain-containing protein</fullName>
    </recommendedName>
</protein>
<feature type="domain" description="PilZ" evidence="1">
    <location>
        <begin position="5"/>
        <end position="84"/>
    </location>
</feature>
<dbReference type="HOGENOM" id="CLU_2495661_0_0_6"/>
<dbReference type="EMBL" id="AAOE01000003">
    <property type="protein sequence ID" value="EAR10628.1"/>
    <property type="molecule type" value="Genomic_DNA"/>
</dbReference>
<accession>A4BB15</accession>
<keyword evidence="3" id="KW-1185">Reference proteome</keyword>
<gene>
    <name evidence="2" type="ORF">MED297_11450</name>
</gene>
<dbReference type="SUPFAM" id="SSF141371">
    <property type="entry name" value="PilZ domain-like"/>
    <property type="match status" value="1"/>
</dbReference>
<dbReference type="GO" id="GO:0035438">
    <property type="term" value="F:cyclic-di-GMP binding"/>
    <property type="evidence" value="ECO:0007669"/>
    <property type="project" value="InterPro"/>
</dbReference>
<dbReference type="AlphaFoldDB" id="A4BB15"/>
<dbReference type="Gene3D" id="2.40.10.220">
    <property type="entry name" value="predicted glycosyltransferase like domains"/>
    <property type="match status" value="1"/>
</dbReference>
<dbReference type="Proteomes" id="UP000005953">
    <property type="component" value="Unassembled WGS sequence"/>
</dbReference>
<organism evidence="2 3">
    <name type="scientific">Reinekea blandensis MED297</name>
    <dbReference type="NCBI Taxonomy" id="314283"/>
    <lineage>
        <taxon>Bacteria</taxon>
        <taxon>Pseudomonadati</taxon>
        <taxon>Pseudomonadota</taxon>
        <taxon>Gammaproteobacteria</taxon>
        <taxon>Oceanospirillales</taxon>
        <taxon>Saccharospirillaceae</taxon>
        <taxon>Reinekea</taxon>
    </lineage>
</organism>
<dbReference type="RefSeq" id="WP_008041878.1">
    <property type="nucleotide sequence ID" value="NZ_CH724149.1"/>
</dbReference>
<dbReference type="InterPro" id="IPR009875">
    <property type="entry name" value="PilZ_domain"/>
</dbReference>
<sequence>MDPRAPRYKQIEIPLTVTNEAGEHIQCACVNISESGALLHVTQDHQLQKGQRLTARLVKGGHLADVTMRVERLDGDGVGVRFLRDD</sequence>
<evidence type="ECO:0000313" key="3">
    <source>
        <dbReference type="Proteomes" id="UP000005953"/>
    </source>
</evidence>
<evidence type="ECO:0000313" key="2">
    <source>
        <dbReference type="EMBL" id="EAR10628.1"/>
    </source>
</evidence>
<comment type="caution">
    <text evidence="2">The sequence shown here is derived from an EMBL/GenBank/DDBJ whole genome shotgun (WGS) entry which is preliminary data.</text>
</comment>
<dbReference type="OrthoDB" id="7063880at2"/>
<proteinExistence type="predicted"/>